<protein>
    <submittedName>
        <fullName evidence="1">Uncharacterized protein</fullName>
    </submittedName>
</protein>
<reference evidence="1 2" key="1">
    <citation type="journal article" date="2015" name="G3 (Bethesda)">
        <title>Insights into Ongoing Evolution of the Hexachlorocyclohexane Catabolic Pathway from Comparative Genomics of Ten Sphingomonadaceae Strains.</title>
        <authorList>
            <person name="Pearce S.L."/>
            <person name="Oakeshott J.G."/>
            <person name="Pandey G."/>
        </authorList>
    </citation>
    <scope>NUCLEOTIDE SEQUENCE [LARGE SCALE GENOMIC DNA]</scope>
    <source>
        <strain evidence="1 2">LL02</strain>
    </source>
</reference>
<accession>A0A0J7XJZ6</accession>
<comment type="caution">
    <text evidence="1">The sequence shown here is derived from an EMBL/GenBank/DDBJ whole genome shotgun (WGS) entry which is preliminary data.</text>
</comment>
<dbReference type="RefSeq" id="WP_059153165.1">
    <property type="nucleotide sequence ID" value="NZ_KQ130457.1"/>
</dbReference>
<dbReference type="PATRIC" id="fig|1114963.3.peg.4199"/>
<dbReference type="Proteomes" id="UP000052268">
    <property type="component" value="Unassembled WGS sequence"/>
</dbReference>
<name>A0A0J7XJZ6_9SPHN</name>
<keyword evidence="2" id="KW-1185">Reference proteome</keyword>
<proteinExistence type="predicted"/>
<dbReference type="AlphaFoldDB" id="A0A0J7XJZ6"/>
<gene>
    <name evidence="1" type="ORF">V474_02885</name>
</gene>
<sequence>MNLTTENALHGIDELLRERIAPEIGDPFAAQMARLSSLLLRICANAVEDAAALRVDENAAIRHLLADVGVLADGPQAHRLAQAAASADPGLAVSVLDAENHRLRCLLVDAQEWLESRRDEAAVVLDQRIWRHLEKTEARRAPRE</sequence>
<organism evidence="1 2">
    <name type="scientific">Novosphingobium barchaimii LL02</name>
    <dbReference type="NCBI Taxonomy" id="1114963"/>
    <lineage>
        <taxon>Bacteria</taxon>
        <taxon>Pseudomonadati</taxon>
        <taxon>Pseudomonadota</taxon>
        <taxon>Alphaproteobacteria</taxon>
        <taxon>Sphingomonadales</taxon>
        <taxon>Sphingomonadaceae</taxon>
        <taxon>Novosphingobium</taxon>
    </lineage>
</organism>
<dbReference type="OrthoDB" id="8452290at2"/>
<dbReference type="EMBL" id="JACU01000010">
    <property type="protein sequence ID" value="KMS52012.1"/>
    <property type="molecule type" value="Genomic_DNA"/>
</dbReference>
<evidence type="ECO:0000313" key="1">
    <source>
        <dbReference type="EMBL" id="KMS52012.1"/>
    </source>
</evidence>
<evidence type="ECO:0000313" key="2">
    <source>
        <dbReference type="Proteomes" id="UP000052268"/>
    </source>
</evidence>